<proteinExistence type="inferred from homology"/>
<dbReference type="EMBL" id="JAHRID010000003">
    <property type="protein sequence ID" value="MBV2129047.1"/>
    <property type="molecule type" value="Genomic_DNA"/>
</dbReference>
<dbReference type="Proteomes" id="UP000704611">
    <property type="component" value="Unassembled WGS sequence"/>
</dbReference>
<dbReference type="InterPro" id="IPR006145">
    <property type="entry name" value="PsdUridine_synth_RsuA/RluA"/>
</dbReference>
<dbReference type="InterPro" id="IPR050188">
    <property type="entry name" value="RluA_PseudoU_synthase"/>
</dbReference>
<evidence type="ECO:0000256" key="1">
    <source>
        <dbReference type="ARBA" id="ARBA00010876"/>
    </source>
</evidence>
<dbReference type="PANTHER" id="PTHR21600">
    <property type="entry name" value="MITOCHONDRIAL RNA PSEUDOURIDINE SYNTHASE"/>
    <property type="match status" value="1"/>
</dbReference>
<evidence type="ECO:0000256" key="2">
    <source>
        <dbReference type="ARBA" id="ARBA00022694"/>
    </source>
</evidence>
<protein>
    <recommendedName>
        <fullName evidence="7">Pseudouridine synthase</fullName>
        <ecNumber evidence="7">5.4.99.-</ecNumber>
    </recommendedName>
</protein>
<dbReference type="InterPro" id="IPR006224">
    <property type="entry name" value="PsdUridine_synth_RluA-like_CS"/>
</dbReference>
<comment type="catalytic activity">
    <reaction evidence="5">
        <text>uridine(746) in 23S rRNA = pseudouridine(746) in 23S rRNA</text>
        <dbReference type="Rhea" id="RHEA:42548"/>
        <dbReference type="Rhea" id="RHEA-COMP:10109"/>
        <dbReference type="Rhea" id="RHEA-COMP:10110"/>
        <dbReference type="ChEBI" id="CHEBI:65314"/>
        <dbReference type="ChEBI" id="CHEBI:65315"/>
        <dbReference type="EC" id="5.4.99.29"/>
    </reaction>
</comment>
<evidence type="ECO:0000259" key="8">
    <source>
        <dbReference type="Pfam" id="PF00849"/>
    </source>
</evidence>
<dbReference type="PANTHER" id="PTHR21600:SF91">
    <property type="entry name" value="DUAL-SPECIFICITY RNA PSEUDOURIDINE SYNTHASE RLUA"/>
    <property type="match status" value="1"/>
</dbReference>
<comment type="similarity">
    <text evidence="1 7">Belongs to the pseudouridine synthase RluA family.</text>
</comment>
<evidence type="ECO:0000256" key="3">
    <source>
        <dbReference type="ARBA" id="ARBA00023235"/>
    </source>
</evidence>
<evidence type="ECO:0000256" key="7">
    <source>
        <dbReference type="RuleBase" id="RU362028"/>
    </source>
</evidence>
<organism evidence="9 10">
    <name type="scientific">Arsukibacterium indicum</name>
    <dbReference type="NCBI Taxonomy" id="2848612"/>
    <lineage>
        <taxon>Bacteria</taxon>
        <taxon>Pseudomonadati</taxon>
        <taxon>Pseudomonadota</taxon>
        <taxon>Gammaproteobacteria</taxon>
        <taxon>Chromatiales</taxon>
        <taxon>Chromatiaceae</taxon>
        <taxon>Arsukibacterium</taxon>
    </lineage>
</organism>
<keyword evidence="3 7" id="KW-0413">Isomerase</keyword>
<accession>A0ABS6MLA9</accession>
<dbReference type="CDD" id="cd02869">
    <property type="entry name" value="PseudoU_synth_RluA_like"/>
    <property type="match status" value="1"/>
</dbReference>
<evidence type="ECO:0000256" key="4">
    <source>
        <dbReference type="ARBA" id="ARBA00036184"/>
    </source>
</evidence>
<dbReference type="RefSeq" id="WP_217668679.1">
    <property type="nucleotide sequence ID" value="NZ_JAHRID010000003.1"/>
</dbReference>
<dbReference type="PROSITE" id="PS01129">
    <property type="entry name" value="PSI_RLU"/>
    <property type="match status" value="1"/>
</dbReference>
<comment type="function">
    <text evidence="6">Dual specificity enzyme that catalyzes the synthesis of pseudouridine from uracil-746 in 23S ribosomal RNA and from uracil-32 in the anticodon stem and loop of transfer RNAs.</text>
</comment>
<evidence type="ECO:0000256" key="6">
    <source>
        <dbReference type="ARBA" id="ARBA00037305"/>
    </source>
</evidence>
<keyword evidence="2" id="KW-0819">tRNA processing</keyword>
<gene>
    <name evidence="9" type="ORF">KQY15_08080</name>
</gene>
<dbReference type="Pfam" id="PF00849">
    <property type="entry name" value="PseudoU_synth_2"/>
    <property type="match status" value="1"/>
</dbReference>
<dbReference type="EC" id="5.4.99.-" evidence="7"/>
<dbReference type="InterPro" id="IPR006225">
    <property type="entry name" value="PsdUridine_synth_RluC/D"/>
</dbReference>
<sequence>MPLFQYQPPQTPYLDIIYQDDDIVVINKPSGLLSVPGKDIAHRDCLEYRVKLVLPTARIVHRLDMATSGVMVLALNAAAQRDLNRQFQLRQTHKQYIARVRGRVQADQGTISLPLICDWPNRPKQMVCYQNGKESVTHYKVLERSETSSRLMLTPVTGRSHQLRVHMQMIGHAILGDKFYADPETYNAANRLQLHANTLSLIHPASRKIRIFSVNCSF</sequence>
<evidence type="ECO:0000313" key="10">
    <source>
        <dbReference type="Proteomes" id="UP000704611"/>
    </source>
</evidence>
<feature type="domain" description="Pseudouridine synthase RsuA/RluA-like" evidence="8">
    <location>
        <begin position="22"/>
        <end position="168"/>
    </location>
</feature>
<name>A0ABS6MLA9_9GAMM</name>
<comment type="function">
    <text evidence="7">Responsible for synthesis of pseudouridine from uracil.</text>
</comment>
<comment type="caution">
    <text evidence="9">The sequence shown here is derived from an EMBL/GenBank/DDBJ whole genome shotgun (WGS) entry which is preliminary data.</text>
</comment>
<comment type="catalytic activity">
    <reaction evidence="4">
        <text>uridine(32) in tRNA = pseudouridine(32) in tRNA</text>
        <dbReference type="Rhea" id="RHEA:42544"/>
        <dbReference type="Rhea" id="RHEA-COMP:10107"/>
        <dbReference type="Rhea" id="RHEA-COMP:10108"/>
        <dbReference type="ChEBI" id="CHEBI:65314"/>
        <dbReference type="ChEBI" id="CHEBI:65315"/>
        <dbReference type="EC" id="5.4.99.28"/>
    </reaction>
</comment>
<comment type="catalytic activity">
    <reaction evidence="7">
        <text>a uridine in RNA = a pseudouridine in RNA</text>
        <dbReference type="Rhea" id="RHEA:48348"/>
        <dbReference type="Rhea" id="RHEA-COMP:12068"/>
        <dbReference type="Rhea" id="RHEA-COMP:12069"/>
        <dbReference type="ChEBI" id="CHEBI:65314"/>
        <dbReference type="ChEBI" id="CHEBI:65315"/>
    </reaction>
</comment>
<keyword evidence="10" id="KW-1185">Reference proteome</keyword>
<evidence type="ECO:0000313" key="9">
    <source>
        <dbReference type="EMBL" id="MBV2129047.1"/>
    </source>
</evidence>
<dbReference type="NCBIfam" id="TIGR00005">
    <property type="entry name" value="rluA_subfam"/>
    <property type="match status" value="1"/>
</dbReference>
<reference evidence="9 10" key="1">
    <citation type="submission" date="2021-06" db="EMBL/GenBank/DDBJ databases">
        <title>Rheinheimera indica sp. nov., isolated from deep-sea sediment.</title>
        <authorList>
            <person name="Wang Z."/>
            <person name="Zhang X.-Y."/>
        </authorList>
    </citation>
    <scope>NUCLEOTIDE SEQUENCE [LARGE SCALE GENOMIC DNA]</scope>
    <source>
        <strain evidence="9 10">SM2107</strain>
    </source>
</reference>
<evidence type="ECO:0000256" key="5">
    <source>
        <dbReference type="ARBA" id="ARBA00036916"/>
    </source>
</evidence>